<reference evidence="1" key="1">
    <citation type="submission" date="2012-04" db="EMBL/GenBank/DDBJ databases">
        <title>The Genome Sequence of Loa loa.</title>
        <authorList>
            <consortium name="The Broad Institute Genome Sequencing Platform"/>
            <consortium name="Broad Institute Genome Sequencing Center for Infectious Disease"/>
            <person name="Nutman T.B."/>
            <person name="Fink D.L."/>
            <person name="Russ C."/>
            <person name="Young S."/>
            <person name="Zeng Q."/>
            <person name="Gargeya S."/>
            <person name="Alvarado L."/>
            <person name="Berlin A."/>
            <person name="Chapman S.B."/>
            <person name="Chen Z."/>
            <person name="Freedman E."/>
            <person name="Gellesch M."/>
            <person name="Goldberg J."/>
            <person name="Griggs A."/>
            <person name="Gujja S."/>
            <person name="Heilman E.R."/>
            <person name="Heiman D."/>
            <person name="Howarth C."/>
            <person name="Mehta T."/>
            <person name="Neiman D."/>
            <person name="Pearson M."/>
            <person name="Roberts A."/>
            <person name="Saif S."/>
            <person name="Shea T."/>
            <person name="Shenoy N."/>
            <person name="Sisk P."/>
            <person name="Stolte C."/>
            <person name="Sykes S."/>
            <person name="White J."/>
            <person name="Yandava C."/>
            <person name="Haas B."/>
            <person name="Henn M.R."/>
            <person name="Nusbaum C."/>
            <person name="Birren B."/>
        </authorList>
    </citation>
    <scope>NUCLEOTIDE SEQUENCE [LARGE SCALE GENOMIC DNA]</scope>
</reference>
<dbReference type="InParanoid" id="A0A1S0UAV7"/>
<dbReference type="GeneID" id="9938311"/>
<protein>
    <submittedName>
        <fullName evidence="1">Uncharacterized protein</fullName>
    </submittedName>
</protein>
<dbReference type="RefSeq" id="XP_003136525.1">
    <property type="nucleotide sequence ID" value="XM_003136477.1"/>
</dbReference>
<dbReference type="CTD" id="9938311"/>
<gene>
    <name evidence="1" type="ORF">LOAG_00937</name>
</gene>
<dbReference type="KEGG" id="loa:LOAG_00937"/>
<name>A0A1S0UAV7_LOALO</name>
<proteinExistence type="predicted"/>
<evidence type="ECO:0000313" key="1">
    <source>
        <dbReference type="EMBL" id="EFO27539.1"/>
    </source>
</evidence>
<dbReference type="AlphaFoldDB" id="A0A1S0UAV7"/>
<sequence>MANISKHSSFASYFLDLAIDRITGSIEDGGDSIPVNGLFALFIRIVNESFKHSQQSKRPEMPLWQPVTNKHTTSQSYILLLRKSISIFRLTQPRHFYAFIQQPRIIHFFYL</sequence>
<dbReference type="EMBL" id="JH712088">
    <property type="protein sequence ID" value="EFO27539.1"/>
    <property type="molecule type" value="Genomic_DNA"/>
</dbReference>
<accession>A0A1S0UAV7</accession>
<organism evidence="1">
    <name type="scientific">Loa loa</name>
    <name type="common">Eye worm</name>
    <name type="synonym">Filaria loa</name>
    <dbReference type="NCBI Taxonomy" id="7209"/>
    <lineage>
        <taxon>Eukaryota</taxon>
        <taxon>Metazoa</taxon>
        <taxon>Ecdysozoa</taxon>
        <taxon>Nematoda</taxon>
        <taxon>Chromadorea</taxon>
        <taxon>Rhabditida</taxon>
        <taxon>Spirurina</taxon>
        <taxon>Spiruromorpha</taxon>
        <taxon>Filarioidea</taxon>
        <taxon>Onchocercidae</taxon>
        <taxon>Loa</taxon>
    </lineage>
</organism>